<dbReference type="InterPro" id="IPR015510">
    <property type="entry name" value="PGRP"/>
</dbReference>
<accession>A0A3N0GN42</accession>
<dbReference type="SUPFAM" id="SSF55846">
    <property type="entry name" value="N-acetylmuramoyl-L-alanine amidase-like"/>
    <property type="match status" value="1"/>
</dbReference>
<comment type="similarity">
    <text evidence="1">Belongs to the N-acetylmuramoyl-L-alanine amidase 2 family.</text>
</comment>
<keyword evidence="8" id="KW-1185">Reference proteome</keyword>
<evidence type="ECO:0000313" key="7">
    <source>
        <dbReference type="EMBL" id="RNM13578.1"/>
    </source>
</evidence>
<evidence type="ECO:0000259" key="5">
    <source>
        <dbReference type="SMART" id="SM00644"/>
    </source>
</evidence>
<dbReference type="PANTHER" id="PTHR11022">
    <property type="entry name" value="PEPTIDOGLYCAN RECOGNITION PROTEIN"/>
    <property type="match status" value="1"/>
</dbReference>
<dbReference type="Gene3D" id="2.130.10.130">
    <property type="entry name" value="Integrin alpha, N-terminal"/>
    <property type="match status" value="1"/>
</dbReference>
<dbReference type="SMART" id="SM00701">
    <property type="entry name" value="PGRP"/>
    <property type="match status" value="1"/>
</dbReference>
<dbReference type="Proteomes" id="UP000279994">
    <property type="component" value="Unassembled WGS sequence"/>
</dbReference>
<feature type="region of interest" description="Disordered" evidence="3">
    <location>
        <begin position="232"/>
        <end position="263"/>
    </location>
</feature>
<proteinExistence type="inferred from homology"/>
<feature type="region of interest" description="Disordered" evidence="3">
    <location>
        <begin position="159"/>
        <end position="184"/>
    </location>
</feature>
<dbReference type="GO" id="GO:0008745">
    <property type="term" value="F:N-acetylmuramoyl-L-alanine amidase activity"/>
    <property type="evidence" value="ECO:0007669"/>
    <property type="project" value="InterPro"/>
</dbReference>
<dbReference type="Gene3D" id="3.40.80.10">
    <property type="entry name" value="Peptidoglycan recognition protein-like"/>
    <property type="match status" value="1"/>
</dbReference>
<protein>
    <recommendedName>
        <fullName evidence="9">Peptidoglycan recognition protein family domain-containing protein</fullName>
    </recommendedName>
</protein>
<dbReference type="CDD" id="cd06583">
    <property type="entry name" value="PGRP"/>
    <property type="match status" value="1"/>
</dbReference>
<feature type="domain" description="Peptidoglycan recognition protein family" evidence="6">
    <location>
        <begin position="277"/>
        <end position="436"/>
    </location>
</feature>
<reference evidence="7 8" key="1">
    <citation type="submission" date="2018-11" db="EMBL/GenBank/DDBJ databases">
        <authorList>
            <person name="Li F."/>
        </authorList>
    </citation>
    <scope>NUCLEOTIDE SEQUENCE [LARGE SCALE GENOMIC DNA]</scope>
    <source>
        <strain evidence="7 8">Gsoil 818</strain>
    </source>
</reference>
<evidence type="ECO:0000313" key="8">
    <source>
        <dbReference type="Proteomes" id="UP000279994"/>
    </source>
</evidence>
<dbReference type="AlphaFoldDB" id="A0A3N0GN42"/>
<evidence type="ECO:0008006" key="9">
    <source>
        <dbReference type="Google" id="ProtNLM"/>
    </source>
</evidence>
<dbReference type="SMART" id="SM00644">
    <property type="entry name" value="Ami_2"/>
    <property type="match status" value="1"/>
</dbReference>
<dbReference type="SUPFAM" id="SSF69318">
    <property type="entry name" value="Integrin alpha N-terminal domain"/>
    <property type="match status" value="2"/>
</dbReference>
<feature type="transmembrane region" description="Helical" evidence="4">
    <location>
        <begin position="15"/>
        <end position="38"/>
    </location>
</feature>
<sequence>MGISRSRYVTICQQFLVTAVVLVVGLSAAGVMTLQIVAPDAGEPRATGLAPAINVSDAYADTAPVSPKVHEVKVAGIDAQAAKEIPGVVTTPKAPAAGSARTGKAAEPDQLVALSAPTPVHGYGTVGVTWSPSTHLADGQIKVQVRTLKDGTWSGWTNVKYDAEEGPSTDGKAEGGRQVRPGTDPLLIGEVDEVQMKAETVDGKLPADLQLAVIDPGTGKVTKQAAAIDTSKLPASDRTATSAAPIEQTAPAETTSTSTTASGDTATLAAMTVAPKPVIYSRAQWGANEALRDKSSLRYGTIQTGFIHHTVNANDYTAEQVPALIRGIYAYHTQTRGWSDIGYNFLVDRFGRIWEGRYGGVDRPVVGAHTLGYNEYSFAMSAIGNYEIAQPPQAVLDAYASLFAWKLSMYNIRADASHLWVKDRYLNAINGHRDVGQTACPGKYLYAKIPGIRVAAQTIQNNAQTPIDPVTLPKIPPPAGLPSPTQAPAAAPAQPAISFPQRSSVVGSGWPDMFGMAPNGTIQVVPTEGVADFTTRVTNGAGWNNMDQIAAVGDVTGDGRSDVLARSAKTGVTRVYPGDGAGRIGRGIAATKAFANVQMFVGARDFNRDRHLDVVARNKAGALLLFRGAGNGVFKKPIVLRRNWPFTKMVGVGDLNGDHQPDLVATTDGRSLYLVPGASRGTSVGRPTRLITLPKAANALLGWGDVNNDGRTDVLARVGSLTTGYSGNGASKLGQGFGPFDALAGLKKVTLAPMMGSYAPDVVGRDAAGHLVVIANNGLRTASAPLASNLAVAGVSQLLNVGDWDRDGNADVVVRVGGGDQLVLYPGLGNGKFGRSRSLGAGWKNVTRLAAVGDVTGDGAPDLLGATANGPMTIYPGAGTNGFAAPVLAPASMRTYNQIGAPSWSPGGAVFASADGSFVPSTGTDPASALRMANGTVAPAYDTYIGVGDVNGDGVADLLARESGTGIMWLLPGKTSGGFGSRMWVANGFAGYQLVG</sequence>
<comment type="caution">
    <text evidence="7">The sequence shown here is derived from an EMBL/GenBank/DDBJ whole genome shotgun (WGS) entry which is preliminary data.</text>
</comment>
<dbReference type="InterPro" id="IPR028994">
    <property type="entry name" value="Integrin_alpha_N"/>
</dbReference>
<evidence type="ECO:0000259" key="6">
    <source>
        <dbReference type="SMART" id="SM00701"/>
    </source>
</evidence>
<evidence type="ECO:0000256" key="4">
    <source>
        <dbReference type="SAM" id="Phobius"/>
    </source>
</evidence>
<dbReference type="GO" id="GO:0009253">
    <property type="term" value="P:peptidoglycan catabolic process"/>
    <property type="evidence" value="ECO:0007669"/>
    <property type="project" value="InterPro"/>
</dbReference>
<evidence type="ECO:0000256" key="1">
    <source>
        <dbReference type="ARBA" id="ARBA00007553"/>
    </source>
</evidence>
<organism evidence="7 8">
    <name type="scientific">Nocardioides pocheonensis</name>
    <dbReference type="NCBI Taxonomy" id="661485"/>
    <lineage>
        <taxon>Bacteria</taxon>
        <taxon>Bacillati</taxon>
        <taxon>Actinomycetota</taxon>
        <taxon>Actinomycetes</taxon>
        <taxon>Propionibacteriales</taxon>
        <taxon>Nocardioidaceae</taxon>
        <taxon>Nocardioides</taxon>
    </lineage>
</organism>
<keyword evidence="2" id="KW-0732">Signal</keyword>
<dbReference type="EMBL" id="RJSF01000040">
    <property type="protein sequence ID" value="RNM13578.1"/>
    <property type="molecule type" value="Genomic_DNA"/>
</dbReference>
<dbReference type="InterPro" id="IPR002502">
    <property type="entry name" value="Amidase_domain"/>
</dbReference>
<dbReference type="InterPro" id="IPR036505">
    <property type="entry name" value="Amidase/PGRP_sf"/>
</dbReference>
<dbReference type="Pfam" id="PF13517">
    <property type="entry name" value="FG-GAP_3"/>
    <property type="match status" value="2"/>
</dbReference>
<dbReference type="PANTHER" id="PTHR11022:SF41">
    <property type="entry name" value="PEPTIDOGLYCAN-RECOGNITION PROTEIN LC-RELATED"/>
    <property type="match status" value="1"/>
</dbReference>
<dbReference type="RefSeq" id="WP_123222985.1">
    <property type="nucleotide sequence ID" value="NZ_RJSF01000040.1"/>
</dbReference>
<dbReference type="OrthoDB" id="514320at2"/>
<dbReference type="InterPro" id="IPR006619">
    <property type="entry name" value="PGRP_domain_met/bac"/>
</dbReference>
<feature type="compositionally biased region" description="Low complexity" evidence="3">
    <location>
        <begin position="249"/>
        <end position="263"/>
    </location>
</feature>
<feature type="domain" description="N-acetylmuramoyl-L-alanine amidase" evidence="5">
    <location>
        <begin position="290"/>
        <end position="442"/>
    </location>
</feature>
<gene>
    <name evidence="7" type="ORF">EFL26_11260</name>
</gene>
<keyword evidence="4" id="KW-0472">Membrane</keyword>
<dbReference type="Pfam" id="PF01510">
    <property type="entry name" value="Amidase_2"/>
    <property type="match status" value="1"/>
</dbReference>
<name>A0A3N0GN42_9ACTN</name>
<keyword evidence="4" id="KW-0812">Transmembrane</keyword>
<dbReference type="GO" id="GO:0008270">
    <property type="term" value="F:zinc ion binding"/>
    <property type="evidence" value="ECO:0007669"/>
    <property type="project" value="InterPro"/>
</dbReference>
<evidence type="ECO:0000256" key="2">
    <source>
        <dbReference type="ARBA" id="ARBA00022729"/>
    </source>
</evidence>
<keyword evidence="4" id="KW-1133">Transmembrane helix</keyword>
<evidence type="ECO:0000256" key="3">
    <source>
        <dbReference type="SAM" id="MobiDB-lite"/>
    </source>
</evidence>
<dbReference type="InterPro" id="IPR013517">
    <property type="entry name" value="FG-GAP"/>
</dbReference>